<dbReference type="CDD" id="cd03674">
    <property type="entry name" value="NUDIX_Hydrolase"/>
    <property type="match status" value="1"/>
</dbReference>
<comment type="similarity">
    <text evidence="1">Belongs to the Nudix hydrolase family.</text>
</comment>
<dbReference type="OrthoDB" id="129709at2"/>
<protein>
    <submittedName>
        <fullName evidence="3">NUDIX domain-containing protein</fullName>
    </submittedName>
</protein>
<dbReference type="PANTHER" id="PTHR43736:SF1">
    <property type="entry name" value="DIHYDRONEOPTERIN TRIPHOSPHATE DIPHOSPHATASE"/>
    <property type="match status" value="1"/>
</dbReference>
<feature type="domain" description="Nudix hydrolase" evidence="2">
    <location>
        <begin position="45"/>
        <end position="177"/>
    </location>
</feature>
<proteinExistence type="inferred from homology"/>
<organism evidence="3 4">
    <name type="scientific">Propioniciclava sinopodophylli</name>
    <dbReference type="NCBI Taxonomy" id="1837344"/>
    <lineage>
        <taxon>Bacteria</taxon>
        <taxon>Bacillati</taxon>
        <taxon>Actinomycetota</taxon>
        <taxon>Actinomycetes</taxon>
        <taxon>Propionibacteriales</taxon>
        <taxon>Propionibacteriaceae</taxon>
        <taxon>Propioniciclava</taxon>
    </lineage>
</organism>
<dbReference type="PANTHER" id="PTHR43736">
    <property type="entry name" value="ADP-RIBOSE PYROPHOSPHATASE"/>
    <property type="match status" value="1"/>
</dbReference>
<evidence type="ECO:0000256" key="1">
    <source>
        <dbReference type="ARBA" id="ARBA00005582"/>
    </source>
</evidence>
<evidence type="ECO:0000259" key="2">
    <source>
        <dbReference type="PROSITE" id="PS51462"/>
    </source>
</evidence>
<dbReference type="Gene3D" id="3.90.79.10">
    <property type="entry name" value="Nucleoside Triphosphate Pyrophosphohydrolase"/>
    <property type="match status" value="1"/>
</dbReference>
<dbReference type="InterPro" id="IPR000086">
    <property type="entry name" value="NUDIX_hydrolase_dom"/>
</dbReference>
<comment type="caution">
    <text evidence="3">The sequence shown here is derived from an EMBL/GenBank/DDBJ whole genome shotgun (WGS) entry which is preliminary data.</text>
</comment>
<reference evidence="3 4" key="1">
    <citation type="submission" date="2019-01" db="EMBL/GenBank/DDBJ databases">
        <title>Lactibacter flavus gen. nov., sp. nov., a novel bacterium of the family Propionibacteriaceae isolated from raw milk and dairy products.</title>
        <authorList>
            <person name="Huptas C."/>
            <person name="Wenning M."/>
            <person name="Breitenwieser F."/>
            <person name="Doll E."/>
            <person name="Von Neubeck M."/>
            <person name="Busse H.-J."/>
            <person name="Scherer S."/>
        </authorList>
    </citation>
    <scope>NUCLEOTIDE SEQUENCE [LARGE SCALE GENOMIC DNA]</scope>
    <source>
        <strain evidence="3 4">KCTC 33808</strain>
    </source>
</reference>
<gene>
    <name evidence="3" type="ORF">ET989_13440</name>
</gene>
<dbReference type="RefSeq" id="WP_131169842.1">
    <property type="nucleotide sequence ID" value="NZ_SDMQ01000017.1"/>
</dbReference>
<keyword evidence="4" id="KW-1185">Reference proteome</keyword>
<dbReference type="InterPro" id="IPR015797">
    <property type="entry name" value="NUDIX_hydrolase-like_dom_sf"/>
</dbReference>
<dbReference type="AlphaFoldDB" id="A0A4Q9KBT9"/>
<name>A0A4Q9KBT9_9ACTN</name>
<dbReference type="Proteomes" id="UP000292373">
    <property type="component" value="Unassembled WGS sequence"/>
</dbReference>
<dbReference type="EMBL" id="SDMQ01000017">
    <property type="protein sequence ID" value="TBT82806.1"/>
    <property type="molecule type" value="Genomic_DNA"/>
</dbReference>
<dbReference type="PROSITE" id="PS51462">
    <property type="entry name" value="NUDIX"/>
    <property type="match status" value="1"/>
</dbReference>
<accession>A0A4Q9KBT9</accession>
<sequence>MSLHADAIRALAGWDAPSPSQAALAQAYLGFLAARPDATARSCSPGHLTASAMVFSHDLAHVGLVLHGIVGAWLAPGGHLEPADATLADAARREVREELGLEVDLDPSPVTLDCHPITCRGYTEPTRHYDVRFVGRARPGAELVVSDESHDVRWWPVDGLPADVFDEVRELVQSGLVRLTLER</sequence>
<evidence type="ECO:0000313" key="3">
    <source>
        <dbReference type="EMBL" id="TBT82806.1"/>
    </source>
</evidence>
<evidence type="ECO:0000313" key="4">
    <source>
        <dbReference type="Proteomes" id="UP000292373"/>
    </source>
</evidence>
<dbReference type="Pfam" id="PF00293">
    <property type="entry name" value="NUDIX"/>
    <property type="match status" value="1"/>
</dbReference>
<dbReference type="SUPFAM" id="SSF55811">
    <property type="entry name" value="Nudix"/>
    <property type="match status" value="1"/>
</dbReference>